<proteinExistence type="predicted"/>
<evidence type="ECO:0000313" key="2">
    <source>
        <dbReference type="Proteomes" id="UP000192906"/>
    </source>
</evidence>
<sequence>MSAELFEQTVVEEICRIADEKEINHSQLAKAAFGDAEKSITRWRQIRLPRKTTGKPQALTVADTYRLCEGLGIELGTLMFRASERFKMKQTSPNIQSKNVLKTAPN</sequence>
<protein>
    <recommendedName>
        <fullName evidence="3">Cro/C1-type HTH DNA-binding domain-containing protein</fullName>
    </recommendedName>
</protein>
<dbReference type="AlphaFoldDB" id="A0A1X7CHH4"/>
<gene>
    <name evidence="1" type="ORF">SAMN06295933_0916</name>
</gene>
<dbReference type="OrthoDB" id="5461123at2"/>
<reference evidence="2" key="1">
    <citation type="submission" date="2017-04" db="EMBL/GenBank/DDBJ databases">
        <authorList>
            <person name="Varghese N."/>
            <person name="Submissions S."/>
        </authorList>
    </citation>
    <scope>NUCLEOTIDE SEQUENCE [LARGE SCALE GENOMIC DNA]</scope>
    <source>
        <strain evidence="2">K3S</strain>
    </source>
</reference>
<keyword evidence="2" id="KW-1185">Reference proteome</keyword>
<evidence type="ECO:0000313" key="1">
    <source>
        <dbReference type="EMBL" id="SME96776.1"/>
    </source>
</evidence>
<accession>A0A1X7CHH4</accession>
<dbReference type="STRING" id="1519643.SAMN06295933_0916"/>
<organism evidence="1 2">
    <name type="scientific">Desulfovibrio gilichinskyi</name>
    <dbReference type="NCBI Taxonomy" id="1519643"/>
    <lineage>
        <taxon>Bacteria</taxon>
        <taxon>Pseudomonadati</taxon>
        <taxon>Thermodesulfobacteriota</taxon>
        <taxon>Desulfovibrionia</taxon>
        <taxon>Desulfovibrionales</taxon>
        <taxon>Desulfovibrionaceae</taxon>
        <taxon>Desulfovibrio</taxon>
    </lineage>
</organism>
<name>A0A1X7CHH4_9BACT</name>
<dbReference type="Proteomes" id="UP000192906">
    <property type="component" value="Unassembled WGS sequence"/>
</dbReference>
<dbReference type="EMBL" id="FWZU01000001">
    <property type="protein sequence ID" value="SME96776.1"/>
    <property type="molecule type" value="Genomic_DNA"/>
</dbReference>
<dbReference type="RefSeq" id="WP_085098936.1">
    <property type="nucleotide sequence ID" value="NZ_FWZU01000001.1"/>
</dbReference>
<evidence type="ECO:0008006" key="3">
    <source>
        <dbReference type="Google" id="ProtNLM"/>
    </source>
</evidence>